<protein>
    <recommendedName>
        <fullName evidence="5">RING-type domain-containing protein</fullName>
    </recommendedName>
</protein>
<gene>
    <name evidence="6" type="ORF">BO97DRAFT_358664</name>
</gene>
<evidence type="ECO:0000256" key="2">
    <source>
        <dbReference type="ARBA" id="ARBA00022771"/>
    </source>
</evidence>
<evidence type="ECO:0000256" key="1">
    <source>
        <dbReference type="ARBA" id="ARBA00022723"/>
    </source>
</evidence>
<dbReference type="PROSITE" id="PS00518">
    <property type="entry name" value="ZF_RING_1"/>
    <property type="match status" value="1"/>
</dbReference>
<evidence type="ECO:0000256" key="4">
    <source>
        <dbReference type="PROSITE-ProRule" id="PRU00175"/>
    </source>
</evidence>
<organism evidence="6 7">
    <name type="scientific">Aspergillus homomorphus (strain CBS 101889)</name>
    <dbReference type="NCBI Taxonomy" id="1450537"/>
    <lineage>
        <taxon>Eukaryota</taxon>
        <taxon>Fungi</taxon>
        <taxon>Dikarya</taxon>
        <taxon>Ascomycota</taxon>
        <taxon>Pezizomycotina</taxon>
        <taxon>Eurotiomycetes</taxon>
        <taxon>Eurotiomycetidae</taxon>
        <taxon>Eurotiales</taxon>
        <taxon>Aspergillaceae</taxon>
        <taxon>Aspergillus</taxon>
        <taxon>Aspergillus subgen. Circumdati</taxon>
    </lineage>
</organism>
<dbReference type="InterPro" id="IPR001841">
    <property type="entry name" value="Znf_RING"/>
</dbReference>
<dbReference type="Gene3D" id="3.40.1090.10">
    <property type="entry name" value="Cytosolic phospholipase A2 catalytic domain"/>
    <property type="match status" value="1"/>
</dbReference>
<dbReference type="AlphaFoldDB" id="A0A395HG62"/>
<evidence type="ECO:0000313" key="7">
    <source>
        <dbReference type="Proteomes" id="UP000248961"/>
    </source>
</evidence>
<keyword evidence="1" id="KW-0479">Metal-binding</keyword>
<keyword evidence="7" id="KW-1185">Reference proteome</keyword>
<dbReference type="PROSITE" id="PS50089">
    <property type="entry name" value="ZF_RING_2"/>
    <property type="match status" value="1"/>
</dbReference>
<feature type="domain" description="RING-type" evidence="5">
    <location>
        <begin position="154"/>
        <end position="199"/>
    </location>
</feature>
<dbReference type="InterPro" id="IPR017907">
    <property type="entry name" value="Znf_RING_CS"/>
</dbReference>
<sequence length="279" mass="30961">ALFSLALRHTAEDIRQPFDFVQASRAYHPVSLSLGPNIVHYQELGSQVGLCSEELAPSVASALLMDHYIDGMLVLDARLVFRTLYRPALVHSIRSAQRSNRMTVMDDLVNLVECQMVGMLDHLDRTGQPSWHLRRDLLKDRSGQLCSIRSNKICLVCLLRAAQHRFECGHTLCDHCAQVFGSPAAAREYQFRFTACPCCLYQRPFVIEILAPTMNPTILAIDGGGVRGVIPLEFLTLIQESLGSCLVQDLVDISIGTSSGRLYLSSAFLPIHQSSITGY</sequence>
<keyword evidence="3" id="KW-0862">Zinc</keyword>
<feature type="non-terminal residue" evidence="6">
    <location>
        <position position="1"/>
    </location>
</feature>
<dbReference type="STRING" id="1450537.A0A395HG62"/>
<keyword evidence="2 4" id="KW-0863">Zinc-finger</keyword>
<dbReference type="GeneID" id="37196562"/>
<name>A0A395HG62_ASPHC</name>
<reference evidence="6 7" key="1">
    <citation type="submission" date="2018-02" db="EMBL/GenBank/DDBJ databases">
        <title>The genomes of Aspergillus section Nigri reveals drivers in fungal speciation.</title>
        <authorList>
            <consortium name="DOE Joint Genome Institute"/>
            <person name="Vesth T.C."/>
            <person name="Nybo J."/>
            <person name="Theobald S."/>
            <person name="Brandl J."/>
            <person name="Frisvad J.C."/>
            <person name="Nielsen K.F."/>
            <person name="Lyhne E.K."/>
            <person name="Kogle M.E."/>
            <person name="Kuo A."/>
            <person name="Riley R."/>
            <person name="Clum A."/>
            <person name="Nolan M."/>
            <person name="Lipzen A."/>
            <person name="Salamov A."/>
            <person name="Henrissat B."/>
            <person name="Wiebenga A."/>
            <person name="De vries R.P."/>
            <person name="Grigoriev I.V."/>
            <person name="Mortensen U.H."/>
            <person name="Andersen M.R."/>
            <person name="Baker S.E."/>
        </authorList>
    </citation>
    <scope>NUCLEOTIDE SEQUENCE [LARGE SCALE GENOMIC DNA]</scope>
    <source>
        <strain evidence="6 7">CBS 101889</strain>
    </source>
</reference>
<dbReference type="GO" id="GO:0008270">
    <property type="term" value="F:zinc ion binding"/>
    <property type="evidence" value="ECO:0007669"/>
    <property type="project" value="UniProtKB-KW"/>
</dbReference>
<evidence type="ECO:0000313" key="6">
    <source>
        <dbReference type="EMBL" id="RAL06463.1"/>
    </source>
</evidence>
<dbReference type="OrthoDB" id="194358at2759"/>
<dbReference type="VEuPathDB" id="FungiDB:BO97DRAFT_358664"/>
<proteinExistence type="predicted"/>
<evidence type="ECO:0000256" key="3">
    <source>
        <dbReference type="ARBA" id="ARBA00022833"/>
    </source>
</evidence>
<evidence type="ECO:0000259" key="5">
    <source>
        <dbReference type="PROSITE" id="PS50089"/>
    </source>
</evidence>
<accession>A0A395HG62</accession>
<dbReference type="RefSeq" id="XP_025545617.1">
    <property type="nucleotide sequence ID" value="XM_025692273.1"/>
</dbReference>
<dbReference type="Proteomes" id="UP000248961">
    <property type="component" value="Unassembled WGS sequence"/>
</dbReference>
<dbReference type="EMBL" id="KZ824409">
    <property type="protein sequence ID" value="RAL06463.1"/>
    <property type="molecule type" value="Genomic_DNA"/>
</dbReference>